<comment type="caution">
    <text evidence="2">The sequence shown here is derived from an EMBL/GenBank/DDBJ whole genome shotgun (WGS) entry which is preliminary data.</text>
</comment>
<dbReference type="EMBL" id="JABSTV010001254">
    <property type="protein sequence ID" value="KAH7939067.1"/>
    <property type="molecule type" value="Genomic_DNA"/>
</dbReference>
<evidence type="ECO:0008006" key="4">
    <source>
        <dbReference type="Google" id="ProtNLM"/>
    </source>
</evidence>
<organism evidence="2 3">
    <name type="scientific">Rhipicephalus sanguineus</name>
    <name type="common">Brown dog tick</name>
    <name type="synonym">Ixodes sanguineus</name>
    <dbReference type="NCBI Taxonomy" id="34632"/>
    <lineage>
        <taxon>Eukaryota</taxon>
        <taxon>Metazoa</taxon>
        <taxon>Ecdysozoa</taxon>
        <taxon>Arthropoda</taxon>
        <taxon>Chelicerata</taxon>
        <taxon>Arachnida</taxon>
        <taxon>Acari</taxon>
        <taxon>Parasitiformes</taxon>
        <taxon>Ixodida</taxon>
        <taxon>Ixodoidea</taxon>
        <taxon>Ixodidae</taxon>
        <taxon>Rhipicephalinae</taxon>
        <taxon>Rhipicephalus</taxon>
        <taxon>Rhipicephalus</taxon>
    </lineage>
</organism>
<feature type="coiled-coil region" evidence="1">
    <location>
        <begin position="248"/>
        <end position="293"/>
    </location>
</feature>
<dbReference type="SUPFAM" id="SSF53098">
    <property type="entry name" value="Ribonuclease H-like"/>
    <property type="match status" value="1"/>
</dbReference>
<dbReference type="Proteomes" id="UP000821837">
    <property type="component" value="Chromosome 8"/>
</dbReference>
<dbReference type="VEuPathDB" id="VectorBase:RSAN_043706"/>
<dbReference type="VEuPathDB" id="VectorBase:RSAN_046906"/>
<gene>
    <name evidence="2" type="ORF">HPB52_005243</name>
</gene>
<keyword evidence="3" id="KW-1185">Reference proteome</keyword>
<proteinExistence type="predicted"/>
<reference evidence="2" key="2">
    <citation type="submission" date="2021-09" db="EMBL/GenBank/DDBJ databases">
        <authorList>
            <person name="Jia N."/>
            <person name="Wang J."/>
            <person name="Shi W."/>
            <person name="Du L."/>
            <person name="Sun Y."/>
            <person name="Zhan W."/>
            <person name="Jiang J."/>
            <person name="Wang Q."/>
            <person name="Zhang B."/>
            <person name="Ji P."/>
            <person name="Sakyi L.B."/>
            <person name="Cui X."/>
            <person name="Yuan T."/>
            <person name="Jiang B."/>
            <person name="Yang W."/>
            <person name="Lam T.T.-Y."/>
            <person name="Chang Q."/>
            <person name="Ding S."/>
            <person name="Wang X."/>
            <person name="Zhu J."/>
            <person name="Ruan X."/>
            <person name="Zhao L."/>
            <person name="Wei J."/>
            <person name="Que T."/>
            <person name="Du C."/>
            <person name="Cheng J."/>
            <person name="Dai P."/>
            <person name="Han X."/>
            <person name="Huang E."/>
            <person name="Gao Y."/>
            <person name="Liu J."/>
            <person name="Shao H."/>
            <person name="Ye R."/>
            <person name="Li L."/>
            <person name="Wei W."/>
            <person name="Wang X."/>
            <person name="Wang C."/>
            <person name="Huo Q."/>
            <person name="Li W."/>
            <person name="Guo W."/>
            <person name="Chen H."/>
            <person name="Chen S."/>
            <person name="Zhou L."/>
            <person name="Zhou L."/>
            <person name="Ni X."/>
            <person name="Tian J."/>
            <person name="Zhou Y."/>
            <person name="Sheng Y."/>
            <person name="Liu T."/>
            <person name="Pan Y."/>
            <person name="Xia L."/>
            <person name="Li J."/>
            <person name="Zhao F."/>
            <person name="Cao W."/>
        </authorList>
    </citation>
    <scope>NUCLEOTIDE SEQUENCE</scope>
    <source>
        <strain evidence="2">Rsan-2018</strain>
        <tissue evidence="2">Larvae</tissue>
    </source>
</reference>
<dbReference type="AlphaFoldDB" id="A0A9D4SQC9"/>
<evidence type="ECO:0000256" key="1">
    <source>
        <dbReference type="SAM" id="Coils"/>
    </source>
</evidence>
<dbReference type="GO" id="GO:0003676">
    <property type="term" value="F:nucleic acid binding"/>
    <property type="evidence" value="ECO:0007669"/>
    <property type="project" value="InterPro"/>
</dbReference>
<dbReference type="InterPro" id="IPR036397">
    <property type="entry name" value="RNaseH_sf"/>
</dbReference>
<protein>
    <recommendedName>
        <fullName evidence="4">Tick transposon</fullName>
    </recommendedName>
</protein>
<evidence type="ECO:0000313" key="3">
    <source>
        <dbReference type="Proteomes" id="UP000821837"/>
    </source>
</evidence>
<dbReference type="SUPFAM" id="SSF49599">
    <property type="entry name" value="TRAF domain-like"/>
    <property type="match status" value="1"/>
</dbReference>
<sequence>MIPEGHSYAVYGFSENLDWSTLNFVKPVDDIRVSCWNRGNGCETIIDVSSIADHFHRDCAYHCTCCPNCSSTVLRRDIIADLESNCTNYVLNRMSRTLPCEDVSKDAQWLREDLHALESTFRNASQNDASLLSSLQGIAAKNRGNQIPIATMADEVELLSQVMRQTQSEVERSSERRVNQSVELRNFREWLCAELDEIERAAIEEWSCERVTLHENKECEEHVDNLEWLQREQGTISRNLEVKNKARSEDVSKNVECLRESVRALESEQVDGLEWLQREVQSLSNKLEEVKNKTSHEAGLRKRAAEDTFMETGLYNTVQEIIEAQRSNQLLRLSRTPTGRNLLRTLRLEPSGTTRNEEAWSPIPIKVAAHMHLKPLPRNMNPQRHPGRRKARADYYIRWYRNRDDVLYVDAAGVALALAVAHAAADSTIAEICTDSPSAYRYFRQGIAPNTVPRILRNIPSLPHPVTITWVPGHECIPGNERVNAHVRGLSIRTLEDHSLKPVTKPEEGICTYHQITSYYRNGRRDLPAPHYSLTPNQSSVWRQLQTKIFISPYLAHLFYPGLHHPHCTTCGAPRADLFHCLWSCPKPLVVDPIPNRSLSSWEATLRATGSDYQLRLVNRACLETSARGLPDV</sequence>
<name>A0A9D4SQC9_RHISA</name>
<reference evidence="2" key="1">
    <citation type="journal article" date="2020" name="Cell">
        <title>Large-Scale Comparative Analyses of Tick Genomes Elucidate Their Genetic Diversity and Vector Capacities.</title>
        <authorList>
            <consortium name="Tick Genome and Microbiome Consortium (TIGMIC)"/>
            <person name="Jia N."/>
            <person name="Wang J."/>
            <person name="Shi W."/>
            <person name="Du L."/>
            <person name="Sun Y."/>
            <person name="Zhan W."/>
            <person name="Jiang J.F."/>
            <person name="Wang Q."/>
            <person name="Zhang B."/>
            <person name="Ji P."/>
            <person name="Bell-Sakyi L."/>
            <person name="Cui X.M."/>
            <person name="Yuan T.T."/>
            <person name="Jiang B.G."/>
            <person name="Yang W.F."/>
            <person name="Lam T.T."/>
            <person name="Chang Q.C."/>
            <person name="Ding S.J."/>
            <person name="Wang X.J."/>
            <person name="Zhu J.G."/>
            <person name="Ruan X.D."/>
            <person name="Zhao L."/>
            <person name="Wei J.T."/>
            <person name="Ye R.Z."/>
            <person name="Que T.C."/>
            <person name="Du C.H."/>
            <person name="Zhou Y.H."/>
            <person name="Cheng J.X."/>
            <person name="Dai P.F."/>
            <person name="Guo W.B."/>
            <person name="Han X.H."/>
            <person name="Huang E.J."/>
            <person name="Li L.F."/>
            <person name="Wei W."/>
            <person name="Gao Y.C."/>
            <person name="Liu J.Z."/>
            <person name="Shao H.Z."/>
            <person name="Wang X."/>
            <person name="Wang C.C."/>
            <person name="Yang T.C."/>
            <person name="Huo Q.B."/>
            <person name="Li W."/>
            <person name="Chen H.Y."/>
            <person name="Chen S.E."/>
            <person name="Zhou L.G."/>
            <person name="Ni X.B."/>
            <person name="Tian J.H."/>
            <person name="Sheng Y."/>
            <person name="Liu T."/>
            <person name="Pan Y.S."/>
            <person name="Xia L.Y."/>
            <person name="Li J."/>
            <person name="Zhao F."/>
            <person name="Cao W.C."/>
        </authorList>
    </citation>
    <scope>NUCLEOTIDE SEQUENCE</scope>
    <source>
        <strain evidence="2">Rsan-2018</strain>
    </source>
</reference>
<evidence type="ECO:0000313" key="2">
    <source>
        <dbReference type="EMBL" id="KAH7939067.1"/>
    </source>
</evidence>
<keyword evidence="1" id="KW-0175">Coiled coil</keyword>
<dbReference type="InterPro" id="IPR012337">
    <property type="entry name" value="RNaseH-like_sf"/>
</dbReference>
<accession>A0A9D4SQC9</accession>
<dbReference type="Gene3D" id="3.30.420.10">
    <property type="entry name" value="Ribonuclease H-like superfamily/Ribonuclease H"/>
    <property type="match status" value="1"/>
</dbReference>